<evidence type="ECO:0000256" key="4">
    <source>
        <dbReference type="ARBA" id="ARBA00023004"/>
    </source>
</evidence>
<dbReference type="InterPro" id="IPR002403">
    <property type="entry name" value="Cyt_P450_E_grp-IV"/>
</dbReference>
<comment type="similarity">
    <text evidence="2 6">Belongs to the cytochrome P450 family.</text>
</comment>
<dbReference type="InterPro" id="IPR017972">
    <property type="entry name" value="Cyt_P450_CS"/>
</dbReference>
<dbReference type="GO" id="GO:0004497">
    <property type="term" value="F:monooxygenase activity"/>
    <property type="evidence" value="ECO:0007669"/>
    <property type="project" value="UniProtKB-KW"/>
</dbReference>
<keyword evidence="7" id="KW-0472">Membrane</keyword>
<reference evidence="9 10" key="1">
    <citation type="journal article" date="2011" name="Nat. Commun.">
        <title>Effector diversification within compartments of the Leptosphaeria maculans genome affected by Repeat-Induced Point mutations.</title>
        <authorList>
            <person name="Rouxel T."/>
            <person name="Grandaubert J."/>
            <person name="Hane J.K."/>
            <person name="Hoede C."/>
            <person name="van de Wouw A.P."/>
            <person name="Couloux A."/>
            <person name="Dominguez V."/>
            <person name="Anthouard V."/>
            <person name="Bally P."/>
            <person name="Bourras S."/>
            <person name="Cozijnsen A.J."/>
            <person name="Ciuffetti L.M."/>
            <person name="Degrave A."/>
            <person name="Dilmaghani A."/>
            <person name="Duret L."/>
            <person name="Fudal I."/>
            <person name="Goodwin S.B."/>
            <person name="Gout L."/>
            <person name="Glaser N."/>
            <person name="Linglin J."/>
            <person name="Kema G.H.J."/>
            <person name="Lapalu N."/>
            <person name="Lawrence C.B."/>
            <person name="May K."/>
            <person name="Meyer M."/>
            <person name="Ollivier B."/>
            <person name="Poulain J."/>
            <person name="Schoch C.L."/>
            <person name="Simon A."/>
            <person name="Spatafora J.W."/>
            <person name="Stachowiak A."/>
            <person name="Turgeon B.G."/>
            <person name="Tyler B.M."/>
            <person name="Vincent D."/>
            <person name="Weissenbach J."/>
            <person name="Amselem J."/>
            <person name="Quesneville H."/>
            <person name="Oliver R.P."/>
            <person name="Wincker P."/>
            <person name="Balesdent M.-H."/>
            <person name="Howlett B.J."/>
        </authorList>
    </citation>
    <scope>NUCLEOTIDE SEQUENCE [LARGE SCALE GENOMIC DNA]</scope>
    <source>
        <strain evidence="10">JN3 / isolate v23.1.3 / race Av1-4-5-6-7-8</strain>
    </source>
</reference>
<feature type="binding site" description="axial binding residue" evidence="5">
    <location>
        <position position="485"/>
    </location>
    <ligand>
        <name>heme</name>
        <dbReference type="ChEBI" id="CHEBI:30413"/>
    </ligand>
    <ligandPart>
        <name>Fe</name>
        <dbReference type="ChEBI" id="CHEBI:18248"/>
    </ligandPart>
</feature>
<dbReference type="VEuPathDB" id="FungiDB:Lema_P125400.1"/>
<dbReference type="CDD" id="cd11060">
    <property type="entry name" value="CYP57A1-like"/>
    <property type="match status" value="1"/>
</dbReference>
<dbReference type="PANTHER" id="PTHR24305">
    <property type="entry name" value="CYTOCHROME P450"/>
    <property type="match status" value="1"/>
</dbReference>
<evidence type="ECO:0008006" key="11">
    <source>
        <dbReference type="Google" id="ProtNLM"/>
    </source>
</evidence>
<keyword evidence="5 6" id="KW-0349">Heme</keyword>
<keyword evidence="8" id="KW-0732">Signal</keyword>
<comment type="cofactor">
    <cofactor evidence="1 5">
        <name>heme</name>
        <dbReference type="ChEBI" id="CHEBI:30413"/>
    </cofactor>
</comment>
<dbReference type="GO" id="GO:0020037">
    <property type="term" value="F:heme binding"/>
    <property type="evidence" value="ECO:0007669"/>
    <property type="project" value="InterPro"/>
</dbReference>
<feature type="signal peptide" evidence="8">
    <location>
        <begin position="1"/>
        <end position="16"/>
    </location>
</feature>
<evidence type="ECO:0000256" key="5">
    <source>
        <dbReference type="PIRSR" id="PIRSR602403-1"/>
    </source>
</evidence>
<dbReference type="SUPFAM" id="SSF48264">
    <property type="entry name" value="Cytochrome P450"/>
    <property type="match status" value="1"/>
</dbReference>
<evidence type="ECO:0000256" key="8">
    <source>
        <dbReference type="SAM" id="SignalP"/>
    </source>
</evidence>
<dbReference type="Pfam" id="PF00067">
    <property type="entry name" value="p450"/>
    <property type="match status" value="1"/>
</dbReference>
<evidence type="ECO:0000313" key="9">
    <source>
        <dbReference type="EMBL" id="CCT61134.1"/>
    </source>
</evidence>
<protein>
    <recommendedName>
        <fullName evidence="11">Benzoate 4-monooxygenase cytochrome P450</fullName>
    </recommendedName>
</protein>
<dbReference type="PANTHER" id="PTHR24305:SF166">
    <property type="entry name" value="CYTOCHROME P450 12A4, MITOCHONDRIAL-RELATED"/>
    <property type="match status" value="1"/>
</dbReference>
<dbReference type="PROSITE" id="PS00086">
    <property type="entry name" value="CYTOCHROME_P450"/>
    <property type="match status" value="1"/>
</dbReference>
<keyword evidence="7" id="KW-1133">Transmembrane helix</keyword>
<evidence type="ECO:0000256" key="2">
    <source>
        <dbReference type="ARBA" id="ARBA00010617"/>
    </source>
</evidence>
<dbReference type="STRING" id="985895.M1ZJR0"/>
<evidence type="ECO:0000256" key="1">
    <source>
        <dbReference type="ARBA" id="ARBA00001971"/>
    </source>
</evidence>
<dbReference type="GO" id="GO:0016705">
    <property type="term" value="F:oxidoreductase activity, acting on paired donors, with incorporation or reduction of molecular oxygen"/>
    <property type="evidence" value="ECO:0007669"/>
    <property type="project" value="InterPro"/>
</dbReference>
<dbReference type="InterPro" id="IPR001128">
    <property type="entry name" value="Cyt_P450"/>
</dbReference>
<keyword evidence="6" id="KW-0503">Monooxygenase</keyword>
<keyword evidence="6" id="KW-0560">Oxidoreductase</keyword>
<dbReference type="PRINTS" id="PR00385">
    <property type="entry name" value="P450"/>
</dbReference>
<feature type="chain" id="PRO_5004020177" description="Benzoate 4-monooxygenase cytochrome P450" evidence="8">
    <location>
        <begin position="17"/>
        <end position="571"/>
    </location>
</feature>
<name>M1ZJR0_LEPMJ</name>
<feature type="transmembrane region" description="Helical" evidence="7">
    <location>
        <begin position="33"/>
        <end position="54"/>
    </location>
</feature>
<dbReference type="EMBL" id="FP929136">
    <property type="protein sequence ID" value="CCT61134.1"/>
    <property type="molecule type" value="Genomic_DNA"/>
</dbReference>
<evidence type="ECO:0000256" key="6">
    <source>
        <dbReference type="RuleBase" id="RU000461"/>
    </source>
</evidence>
<keyword evidence="7" id="KW-0812">Transmembrane</keyword>
<evidence type="ECO:0000256" key="3">
    <source>
        <dbReference type="ARBA" id="ARBA00022723"/>
    </source>
</evidence>
<accession>M1ZJR0</accession>
<gene>
    <name evidence="9" type="ORF">Lema_P125400.1</name>
</gene>
<organism evidence="9 10">
    <name type="scientific">Leptosphaeria maculans (strain JN3 / isolate v23.1.3 / race Av1-4-5-6-7-8)</name>
    <name type="common">Blackleg fungus</name>
    <name type="synonym">Phoma lingam</name>
    <dbReference type="NCBI Taxonomy" id="985895"/>
    <lineage>
        <taxon>Eukaryota</taxon>
        <taxon>Fungi</taxon>
        <taxon>Dikarya</taxon>
        <taxon>Ascomycota</taxon>
        <taxon>Pezizomycotina</taxon>
        <taxon>Dothideomycetes</taxon>
        <taxon>Pleosporomycetidae</taxon>
        <taxon>Pleosporales</taxon>
        <taxon>Pleosporineae</taxon>
        <taxon>Leptosphaeriaceae</taxon>
        <taxon>Plenodomus</taxon>
        <taxon>Plenodomus lingam/Leptosphaeria maculans species complex</taxon>
    </lineage>
</organism>
<dbReference type="GO" id="GO:0005506">
    <property type="term" value="F:iron ion binding"/>
    <property type="evidence" value="ECO:0007669"/>
    <property type="project" value="InterPro"/>
</dbReference>
<evidence type="ECO:0000313" key="10">
    <source>
        <dbReference type="Proteomes" id="UP000002668"/>
    </source>
</evidence>
<dbReference type="InParanoid" id="M1ZJR0"/>
<evidence type="ECO:0000256" key="7">
    <source>
        <dbReference type="SAM" id="Phobius"/>
    </source>
</evidence>
<keyword evidence="4 5" id="KW-0408">Iron</keyword>
<dbReference type="InterPro" id="IPR036396">
    <property type="entry name" value="Cyt_P450_sf"/>
</dbReference>
<proteinExistence type="inferred from homology"/>
<dbReference type="OrthoDB" id="3934656at2759"/>
<dbReference type="AlphaFoldDB" id="M1ZJR0"/>
<sequence>MSSVPHLLFICSLALGYLSTISNQPFCSTKMTIAGSLFKTLCLAAIYLITRCLLTYFRSPLKKIPGPLLAKFSNVWRFTNHYRQTHIETQRKLHEQHGDVVRLGPNMVSLADENLIKIIYNARGTFLKSDYYSINDALQDGHIIQNIFSTRSNEFHSKRVRPVQKLYSHQNALYVEEIMDDNLRTLCAQLESQYMDGASPGKTCDIADWISYFAWDFLGDMTWSKRIGFMEEGKDAGDMLGTAERVMRYFSVVGQIPSLDKWLGKNPQWPRSFFKFDDFSTAARFSVERFMERVQHPELDKGKWDFLNGFLEAKKEFPELVTDKEIIGYMIINILGGADTLAIVMKATIYHILQSPSSKNRLIQELHSAQIPFPASYESISQLPYLDACIKEGLRMHPVVGHVLERIVPSTGLVLADGTVIPPGTVVGMNPWVIHYKGSIFGEKPFDFRPERWLQAEEENASEFEARMKRMKDADMAFGGGNRICIGRPIALVEVYKVIATLFARYEIELEDSGKEWELHKQWFVWPHKIKVNCEGTNDTMISESILLIDTCISNLNPSLHFHIITAIEEC</sequence>
<keyword evidence="3 5" id="KW-0479">Metal-binding</keyword>
<dbReference type="PRINTS" id="PR00465">
    <property type="entry name" value="EP450IV"/>
</dbReference>
<dbReference type="Gene3D" id="1.10.630.10">
    <property type="entry name" value="Cytochrome P450"/>
    <property type="match status" value="1"/>
</dbReference>
<keyword evidence="10" id="KW-1185">Reference proteome</keyword>
<dbReference type="InterPro" id="IPR050121">
    <property type="entry name" value="Cytochrome_P450_monoxygenase"/>
</dbReference>
<dbReference type="Proteomes" id="UP000002668">
    <property type="component" value="Genome"/>
</dbReference>